<evidence type="ECO:0000313" key="3">
    <source>
        <dbReference type="Proteomes" id="UP001396334"/>
    </source>
</evidence>
<comment type="caution">
    <text evidence="2">The sequence shown here is derived from an EMBL/GenBank/DDBJ whole genome shotgun (WGS) entry which is preliminary data.</text>
</comment>
<evidence type="ECO:0000256" key="1">
    <source>
        <dbReference type="SAM" id="MobiDB-lite"/>
    </source>
</evidence>
<reference evidence="2 3" key="1">
    <citation type="journal article" date="2024" name="G3 (Bethesda)">
        <title>Genome assembly of Hibiscus sabdariffa L. provides insights into metabolisms of medicinal natural products.</title>
        <authorList>
            <person name="Kim T."/>
        </authorList>
    </citation>
    <scope>NUCLEOTIDE SEQUENCE [LARGE SCALE GENOMIC DNA]</scope>
    <source>
        <strain evidence="2">TK-2024</strain>
        <tissue evidence="2">Old leaves</tissue>
    </source>
</reference>
<feature type="region of interest" description="Disordered" evidence="1">
    <location>
        <begin position="245"/>
        <end position="295"/>
    </location>
</feature>
<name>A0ABR2U8Q8_9ROSI</name>
<proteinExistence type="predicted"/>
<dbReference type="EMBL" id="JBBPBN010000001">
    <property type="protein sequence ID" value="KAK9045893.1"/>
    <property type="molecule type" value="Genomic_DNA"/>
</dbReference>
<feature type="region of interest" description="Disordered" evidence="1">
    <location>
        <begin position="1"/>
        <end position="58"/>
    </location>
</feature>
<feature type="compositionally biased region" description="Polar residues" evidence="1">
    <location>
        <begin position="158"/>
        <end position="167"/>
    </location>
</feature>
<dbReference type="Proteomes" id="UP001396334">
    <property type="component" value="Unassembled WGS sequence"/>
</dbReference>
<accession>A0ABR2U8Q8</accession>
<organism evidence="2 3">
    <name type="scientific">Hibiscus sabdariffa</name>
    <name type="common">roselle</name>
    <dbReference type="NCBI Taxonomy" id="183260"/>
    <lineage>
        <taxon>Eukaryota</taxon>
        <taxon>Viridiplantae</taxon>
        <taxon>Streptophyta</taxon>
        <taxon>Embryophyta</taxon>
        <taxon>Tracheophyta</taxon>
        <taxon>Spermatophyta</taxon>
        <taxon>Magnoliopsida</taxon>
        <taxon>eudicotyledons</taxon>
        <taxon>Gunneridae</taxon>
        <taxon>Pentapetalae</taxon>
        <taxon>rosids</taxon>
        <taxon>malvids</taxon>
        <taxon>Malvales</taxon>
        <taxon>Malvaceae</taxon>
        <taxon>Malvoideae</taxon>
        <taxon>Hibiscus</taxon>
    </lineage>
</organism>
<gene>
    <name evidence="2" type="ORF">V6N11_051796</name>
</gene>
<feature type="region of interest" description="Disordered" evidence="1">
    <location>
        <begin position="158"/>
        <end position="188"/>
    </location>
</feature>
<evidence type="ECO:0000313" key="2">
    <source>
        <dbReference type="EMBL" id="KAK9045893.1"/>
    </source>
</evidence>
<sequence length="295" mass="31145">MSGSPTLAHESATTKEVVNPGGRPPDGLPSITDDTVRERAASPSQLDNLRSSKKGRLDSVDHMEANISIMEADECIPQVGVEPGVALPEGAVKDSYASKVSGNQSKDGANHSFLKDEVLIQAKGGLTRAGITTTNNAISGSRFAALAIEESDPIHVSAQDNGVNESVGNPVRDKKKKSSKSMPPVLVVPWGNGETVQVTEHIPGISHGEHRAAQIKEQGQDGDVRGRGSEQRRKLILGVTSELHSFGRRDKASSSGGPVAHGASSRMLQSSDGEDFYRSDSPEILPKGALFADDQ</sequence>
<protein>
    <submittedName>
        <fullName evidence="2">Uncharacterized protein</fullName>
    </submittedName>
</protein>
<keyword evidence="3" id="KW-1185">Reference proteome</keyword>